<reference evidence="1" key="1">
    <citation type="submission" date="2021-02" db="EMBL/GenBank/DDBJ databases">
        <authorList>
            <person name="Dougan E. K."/>
            <person name="Rhodes N."/>
            <person name="Thang M."/>
            <person name="Chan C."/>
        </authorList>
    </citation>
    <scope>NUCLEOTIDE SEQUENCE</scope>
</reference>
<feature type="non-terminal residue" evidence="1">
    <location>
        <position position="1"/>
    </location>
</feature>
<dbReference type="OrthoDB" id="10663325at2759"/>
<dbReference type="AlphaFoldDB" id="A0A812RSM3"/>
<dbReference type="Proteomes" id="UP000649617">
    <property type="component" value="Unassembled WGS sequence"/>
</dbReference>
<accession>A0A812RSM3</accession>
<gene>
    <name evidence="1" type="primary">pif1</name>
    <name evidence="1" type="ORF">SPIL2461_LOCUS10976</name>
</gene>
<protein>
    <submittedName>
        <fullName evidence="1">Pif1 protein</fullName>
    </submittedName>
</protein>
<organism evidence="1 2">
    <name type="scientific">Symbiodinium pilosum</name>
    <name type="common">Dinoflagellate</name>
    <dbReference type="NCBI Taxonomy" id="2952"/>
    <lineage>
        <taxon>Eukaryota</taxon>
        <taxon>Sar</taxon>
        <taxon>Alveolata</taxon>
        <taxon>Dinophyceae</taxon>
        <taxon>Suessiales</taxon>
        <taxon>Symbiodiniaceae</taxon>
        <taxon>Symbiodinium</taxon>
    </lineage>
</organism>
<sequence>MPSVCAGTAASPCRFGQARSGGPVQVQRSGGRCLFCDLERLDECVHDGRGRTAIRQALQATGVFLKNDEDIFEEALARIGEVIPDFADLEEGARRLVAAGDWSRILAQRRRLRAEPAAEEDAVYRHRVDTDRQRVRHKFFPSKALVILKARKISHSGHSWTNPMSEELNAKIDDKAFNDSGLPAAHVTSTAAAIERWCKEGSWSFCSNCHLLRPRHLKEADVARTAAPCTSTCPSCEKQPAPWVPKVDDVPEPLRNLSRDVAMALRPLDVDC</sequence>
<keyword evidence="2" id="KW-1185">Reference proteome</keyword>
<evidence type="ECO:0000313" key="1">
    <source>
        <dbReference type="EMBL" id="CAE7448919.1"/>
    </source>
</evidence>
<dbReference type="EMBL" id="CAJNIZ010021153">
    <property type="protein sequence ID" value="CAE7448919.1"/>
    <property type="molecule type" value="Genomic_DNA"/>
</dbReference>
<comment type="caution">
    <text evidence="1">The sequence shown here is derived from an EMBL/GenBank/DDBJ whole genome shotgun (WGS) entry which is preliminary data.</text>
</comment>
<evidence type="ECO:0000313" key="2">
    <source>
        <dbReference type="Proteomes" id="UP000649617"/>
    </source>
</evidence>
<name>A0A812RSM3_SYMPI</name>
<proteinExistence type="predicted"/>